<dbReference type="OrthoDB" id="5699267at2"/>
<accession>Q2SGP6</accession>
<organism evidence="1 2">
    <name type="scientific">Hahella chejuensis (strain KCTC 2396)</name>
    <dbReference type="NCBI Taxonomy" id="349521"/>
    <lineage>
        <taxon>Bacteria</taxon>
        <taxon>Pseudomonadati</taxon>
        <taxon>Pseudomonadota</taxon>
        <taxon>Gammaproteobacteria</taxon>
        <taxon>Oceanospirillales</taxon>
        <taxon>Hahellaceae</taxon>
        <taxon>Hahella</taxon>
    </lineage>
</organism>
<dbReference type="HOGENOM" id="CLU_055127_0_0_6"/>
<sequence length="407" mass="45673">MFCQIKPTAWITAGLSLCYCAAAQGKVGDAWEFSAGSLLRHEDNLFRSTSGNESNEQIVSAFAAVSGEQSISRQNLKLDARFSDHRYQHYDYLDYTAWEAEAAWDWLATSRLQGVLGADYNESINSFADFSGTEQNIRTRRRYYLDADWRVAGRWKLLAGGAHYQQENSSLYRVEGDYQSDSLELGVGYEAPSGSHLSISLRKTDGDYANRVISTTDRVDSGFEQTLAEMRFLWIFSGKSKVRGSLGYVEREHYHYGERDYQGAIGGLSLDYQWTGSTSLSAAIEQSLASYQSSPATDIDKILGGGAFYNSSYYRRRLVSIGPLWRYSAKVSLHARWRYEERDYEGGLLTGPPAREDRLQTLVLGGDWSPASYVLISAALQREKRASNQANADFNSDNATLSLTFTF</sequence>
<reference evidence="1 2" key="1">
    <citation type="journal article" date="2005" name="Nucleic Acids Res.">
        <title>Genomic blueprint of Hahella chejuensis, a marine microbe producing an algicidal agent.</title>
        <authorList>
            <person name="Jeong H."/>
            <person name="Yim J.H."/>
            <person name="Lee C."/>
            <person name="Choi S.-H."/>
            <person name="Park Y.K."/>
            <person name="Yoon S.H."/>
            <person name="Hur C.-G."/>
            <person name="Kang H.-Y."/>
            <person name="Kim D."/>
            <person name="Lee H.H."/>
            <person name="Park K.H."/>
            <person name="Park S.-H."/>
            <person name="Park H.-S."/>
            <person name="Lee H.K."/>
            <person name="Oh T.K."/>
            <person name="Kim J.F."/>
        </authorList>
    </citation>
    <scope>NUCLEOTIDE SEQUENCE [LARGE SCALE GENOMIC DNA]</scope>
    <source>
        <strain evidence="1 2">KCTC 2396</strain>
    </source>
</reference>
<dbReference type="EMBL" id="CP000155">
    <property type="protein sequence ID" value="ABC30178.1"/>
    <property type="molecule type" value="Genomic_DNA"/>
</dbReference>
<protein>
    <recommendedName>
        <fullName evidence="3">Exopolysaccharide biosynthesis operon protein EpsL</fullName>
    </recommendedName>
</protein>
<dbReference type="KEGG" id="hch:HCH_03430"/>
<evidence type="ECO:0000313" key="1">
    <source>
        <dbReference type="EMBL" id="ABC30178.1"/>
    </source>
</evidence>
<dbReference type="NCBIfam" id="TIGR03014">
    <property type="entry name" value="EpsL"/>
    <property type="match status" value="1"/>
</dbReference>
<evidence type="ECO:0000313" key="2">
    <source>
        <dbReference type="Proteomes" id="UP000000238"/>
    </source>
</evidence>
<keyword evidence="2" id="KW-1185">Reference proteome</keyword>
<dbReference type="InterPro" id="IPR017465">
    <property type="entry name" value="EpsL_proteobac"/>
</dbReference>
<gene>
    <name evidence="1" type="ordered locus">HCH_03430</name>
</gene>
<dbReference type="eggNOG" id="COG5338">
    <property type="taxonomic scope" value="Bacteria"/>
</dbReference>
<proteinExistence type="predicted"/>
<dbReference type="STRING" id="349521.HCH_03430"/>
<dbReference type="Proteomes" id="UP000000238">
    <property type="component" value="Chromosome"/>
</dbReference>
<name>Q2SGP6_HAHCH</name>
<dbReference type="AlphaFoldDB" id="Q2SGP6"/>
<evidence type="ECO:0008006" key="3">
    <source>
        <dbReference type="Google" id="ProtNLM"/>
    </source>
</evidence>
<dbReference type="RefSeq" id="WP_011397246.1">
    <property type="nucleotide sequence ID" value="NC_007645.1"/>
</dbReference>